<feature type="domain" description="F-box" evidence="1">
    <location>
        <begin position="36"/>
        <end position="82"/>
    </location>
</feature>
<reference evidence="2 3" key="1">
    <citation type="journal article" date="2013" name="Genome Biol.">
        <title>Genome of Acanthamoeba castellanii highlights extensive lateral gene transfer and early evolution of tyrosine kinase signaling.</title>
        <authorList>
            <person name="Clarke M."/>
            <person name="Lohan A.J."/>
            <person name="Liu B."/>
            <person name="Lagkouvardos I."/>
            <person name="Roy S."/>
            <person name="Zafar N."/>
            <person name="Bertelli C."/>
            <person name="Schilde C."/>
            <person name="Kianianmomeni A."/>
            <person name="Burglin T.R."/>
            <person name="Frech C."/>
            <person name="Turcotte B."/>
            <person name="Kopec K.O."/>
            <person name="Synnott J.M."/>
            <person name="Choo C."/>
            <person name="Paponov I."/>
            <person name="Finkler A."/>
            <person name="Soon Heng Tan C."/>
            <person name="Hutchins A.P."/>
            <person name="Weinmeier T."/>
            <person name="Rattei T."/>
            <person name="Chu J.S."/>
            <person name="Gimenez G."/>
            <person name="Irimia M."/>
            <person name="Rigden D.J."/>
            <person name="Fitzpatrick D.A."/>
            <person name="Lorenzo-Morales J."/>
            <person name="Bateman A."/>
            <person name="Chiu C.H."/>
            <person name="Tang P."/>
            <person name="Hegemann P."/>
            <person name="Fromm H."/>
            <person name="Raoult D."/>
            <person name="Greub G."/>
            <person name="Miranda-Saavedra D."/>
            <person name="Chen N."/>
            <person name="Nash P."/>
            <person name="Ginger M.L."/>
            <person name="Horn M."/>
            <person name="Schaap P."/>
            <person name="Caler L."/>
            <person name="Loftus B."/>
        </authorList>
    </citation>
    <scope>NUCLEOTIDE SEQUENCE [LARGE SCALE GENOMIC DNA]</scope>
    <source>
        <strain evidence="2 3">Neff</strain>
    </source>
</reference>
<name>L8HF23_ACACF</name>
<accession>L8HF23</accession>
<dbReference type="SUPFAM" id="SSF81383">
    <property type="entry name" value="F-box domain"/>
    <property type="match status" value="1"/>
</dbReference>
<dbReference type="InterPro" id="IPR001810">
    <property type="entry name" value="F-box_dom"/>
</dbReference>
<dbReference type="PROSITE" id="PS50181">
    <property type="entry name" value="FBOX"/>
    <property type="match status" value="1"/>
</dbReference>
<dbReference type="RefSeq" id="XP_004353612.1">
    <property type="nucleotide sequence ID" value="XM_004353560.1"/>
</dbReference>
<dbReference type="SMART" id="SM00256">
    <property type="entry name" value="FBOX"/>
    <property type="match status" value="1"/>
</dbReference>
<dbReference type="AlphaFoldDB" id="L8HF23"/>
<evidence type="ECO:0000259" key="1">
    <source>
        <dbReference type="PROSITE" id="PS50181"/>
    </source>
</evidence>
<dbReference type="Pfam" id="PF12937">
    <property type="entry name" value="F-box-like"/>
    <property type="match status" value="1"/>
</dbReference>
<organism evidence="2 3">
    <name type="scientific">Acanthamoeba castellanii (strain ATCC 30010 / Neff)</name>
    <dbReference type="NCBI Taxonomy" id="1257118"/>
    <lineage>
        <taxon>Eukaryota</taxon>
        <taxon>Amoebozoa</taxon>
        <taxon>Discosea</taxon>
        <taxon>Longamoebia</taxon>
        <taxon>Centramoebida</taxon>
        <taxon>Acanthamoebidae</taxon>
        <taxon>Acanthamoeba</taxon>
    </lineage>
</organism>
<dbReference type="VEuPathDB" id="AmoebaDB:ACA1_152430"/>
<keyword evidence="3" id="KW-1185">Reference proteome</keyword>
<dbReference type="EMBL" id="KB007837">
    <property type="protein sequence ID" value="ELR24084.1"/>
    <property type="molecule type" value="Genomic_DNA"/>
</dbReference>
<gene>
    <name evidence="2" type="ORF">ACA1_152430</name>
</gene>
<dbReference type="GeneID" id="14925086"/>
<proteinExistence type="predicted"/>
<dbReference type="Proteomes" id="UP000011083">
    <property type="component" value="Unassembled WGS sequence"/>
</dbReference>
<evidence type="ECO:0000313" key="2">
    <source>
        <dbReference type="EMBL" id="ELR24084.1"/>
    </source>
</evidence>
<dbReference type="OrthoDB" id="10018102at2759"/>
<protein>
    <submittedName>
        <fullName evidence="2">Fbox domain containing protein</fullName>
    </submittedName>
</protein>
<evidence type="ECO:0000313" key="3">
    <source>
        <dbReference type="Proteomes" id="UP000011083"/>
    </source>
</evidence>
<sequence length="279" mass="32524">MMLGDEEVNVWANMPPVRCLPQQQETTGTDQPNLFFTHPVHLPGELAEQVLSYVGPKELVAAGAACRLWYDVTSRDKLWQPFMAQASSGRTEKHSYKELFLELLREKKRCAIRHQYATDEPGDSTPAESMLNVEPVFHPSPAWPVHPNTSNELTVDLGFDENGTYYGFHPPGGWYRLATKAYERFLYFCHIYDGDEVAHPTSAIQFMWHLHMFHPILYRMTRRREGTKRLTGRVLEHIPWPHEHYREANFTRINHVWQREFGIDIQEEMDDLEIGDDDV</sequence>
<dbReference type="Gene3D" id="1.20.1280.50">
    <property type="match status" value="1"/>
</dbReference>
<dbReference type="KEGG" id="acan:ACA1_152430"/>
<dbReference type="InterPro" id="IPR036047">
    <property type="entry name" value="F-box-like_dom_sf"/>
</dbReference>